<dbReference type="Proteomes" id="UP000604241">
    <property type="component" value="Unassembled WGS sequence"/>
</dbReference>
<dbReference type="Pfam" id="PF13279">
    <property type="entry name" value="4HBT_2"/>
    <property type="match status" value="1"/>
</dbReference>
<dbReference type="PANTHER" id="PTHR31793:SF24">
    <property type="entry name" value="LONG-CHAIN ACYL-COA THIOESTERASE FADM"/>
    <property type="match status" value="1"/>
</dbReference>
<dbReference type="SUPFAM" id="SSF54637">
    <property type="entry name" value="Thioesterase/thiol ester dehydrase-isomerase"/>
    <property type="match status" value="1"/>
</dbReference>
<reference evidence="1 2" key="1">
    <citation type="submission" date="2020-08" db="EMBL/GenBank/DDBJ databases">
        <title>A Genomic Blueprint of the Chicken Gut Microbiome.</title>
        <authorList>
            <person name="Gilroy R."/>
            <person name="Ravi A."/>
            <person name="Getino M."/>
            <person name="Pursley I."/>
            <person name="Horton D.L."/>
            <person name="Alikhan N.-F."/>
            <person name="Baker D."/>
            <person name="Gharbi K."/>
            <person name="Hall N."/>
            <person name="Watson M."/>
            <person name="Adriaenssens E.M."/>
            <person name="Foster-Nyarko E."/>
            <person name="Jarju S."/>
            <person name="Secka A."/>
            <person name="Antonio M."/>
            <person name="Oren A."/>
            <person name="Chaudhuri R."/>
            <person name="La Ragione R.M."/>
            <person name="Hildebrand F."/>
            <person name="Pallen M.J."/>
        </authorList>
    </citation>
    <scope>NUCLEOTIDE SEQUENCE [LARGE SCALE GENOMIC DNA]</scope>
    <source>
        <strain evidence="1 2">Sa3CUA2</strain>
    </source>
</reference>
<keyword evidence="2" id="KW-1185">Reference proteome</keyword>
<accession>A0ABR8QHY0</accession>
<comment type="caution">
    <text evidence="1">The sequence shown here is derived from an EMBL/GenBank/DDBJ whole genome shotgun (WGS) entry which is preliminary data.</text>
</comment>
<evidence type="ECO:0000313" key="2">
    <source>
        <dbReference type="Proteomes" id="UP000604241"/>
    </source>
</evidence>
<dbReference type="CDD" id="cd00586">
    <property type="entry name" value="4HBT"/>
    <property type="match status" value="1"/>
</dbReference>
<dbReference type="EMBL" id="JACSQV010000019">
    <property type="protein sequence ID" value="MBD7920010.1"/>
    <property type="molecule type" value="Genomic_DNA"/>
</dbReference>
<dbReference type="RefSeq" id="WP_191784658.1">
    <property type="nucleotide sequence ID" value="NZ_JACSQV010000019.1"/>
</dbReference>
<organism evidence="1 2">
    <name type="scientific">Cellulomonas avistercoris</name>
    <dbReference type="NCBI Taxonomy" id="2762242"/>
    <lineage>
        <taxon>Bacteria</taxon>
        <taxon>Bacillati</taxon>
        <taxon>Actinomycetota</taxon>
        <taxon>Actinomycetes</taxon>
        <taxon>Micrococcales</taxon>
        <taxon>Cellulomonadaceae</taxon>
        <taxon>Cellulomonas</taxon>
    </lineage>
</organism>
<evidence type="ECO:0000313" key="1">
    <source>
        <dbReference type="EMBL" id="MBD7920010.1"/>
    </source>
</evidence>
<dbReference type="PANTHER" id="PTHR31793">
    <property type="entry name" value="4-HYDROXYBENZOYL-COA THIOESTERASE FAMILY MEMBER"/>
    <property type="match status" value="1"/>
</dbReference>
<sequence>MDETLGPTLAPGLPRPGRGRVVMQVRWSDVDLFGHVNNAAFLRYLDDARFTLFPRMGVDEVGAMTASLLVVVKHEIDYLAPIRFRPAPVVVEVWVPRLGRSSVDFAYEIIDGEDPDGVVALRARSRMVQLDGATYTSRPFTDEERATFAAFPGGSPDLHAW</sequence>
<gene>
    <name evidence="1" type="ORF">H9657_17195</name>
</gene>
<name>A0ABR8QHY0_9CELL</name>
<protein>
    <submittedName>
        <fullName evidence="1">Acyl-CoA thioesterase</fullName>
    </submittedName>
</protein>
<dbReference type="InterPro" id="IPR029069">
    <property type="entry name" value="HotDog_dom_sf"/>
</dbReference>
<dbReference type="Gene3D" id="3.10.129.10">
    <property type="entry name" value="Hotdog Thioesterase"/>
    <property type="match status" value="1"/>
</dbReference>
<proteinExistence type="predicted"/>
<dbReference type="InterPro" id="IPR050563">
    <property type="entry name" value="4-hydroxybenzoyl-CoA_TE"/>
</dbReference>